<gene>
    <name evidence="2" type="ORF">MYCIT1_LOCUS28177</name>
</gene>
<feature type="compositionally biased region" description="Polar residues" evidence="1">
    <location>
        <begin position="15"/>
        <end position="49"/>
    </location>
</feature>
<organism evidence="2 3">
    <name type="scientific">Mycena citricolor</name>
    <dbReference type="NCBI Taxonomy" id="2018698"/>
    <lineage>
        <taxon>Eukaryota</taxon>
        <taxon>Fungi</taxon>
        <taxon>Dikarya</taxon>
        <taxon>Basidiomycota</taxon>
        <taxon>Agaricomycotina</taxon>
        <taxon>Agaricomycetes</taxon>
        <taxon>Agaricomycetidae</taxon>
        <taxon>Agaricales</taxon>
        <taxon>Marasmiineae</taxon>
        <taxon>Mycenaceae</taxon>
        <taxon>Mycena</taxon>
    </lineage>
</organism>
<reference evidence="2" key="1">
    <citation type="submission" date="2023-11" db="EMBL/GenBank/DDBJ databases">
        <authorList>
            <person name="De Vega J J."/>
            <person name="De Vega J J."/>
        </authorList>
    </citation>
    <scope>NUCLEOTIDE SEQUENCE</scope>
</reference>
<keyword evidence="3" id="KW-1185">Reference proteome</keyword>
<feature type="non-terminal residue" evidence="2">
    <location>
        <position position="56"/>
    </location>
</feature>
<evidence type="ECO:0000313" key="2">
    <source>
        <dbReference type="EMBL" id="CAK5278680.1"/>
    </source>
</evidence>
<proteinExistence type="predicted"/>
<dbReference type="Proteomes" id="UP001295794">
    <property type="component" value="Unassembled WGS sequence"/>
</dbReference>
<accession>A0AAD2K4S3</accession>
<evidence type="ECO:0000313" key="3">
    <source>
        <dbReference type="Proteomes" id="UP001295794"/>
    </source>
</evidence>
<name>A0AAD2K4S3_9AGAR</name>
<evidence type="ECO:0000256" key="1">
    <source>
        <dbReference type="SAM" id="MobiDB-lite"/>
    </source>
</evidence>
<sequence>AECNSCSADIEHPTDLTTQQDTPSWVSSKSTRNRTWSQQSPPTNPTIEQHWTDSRV</sequence>
<feature type="region of interest" description="Disordered" evidence="1">
    <location>
        <begin position="1"/>
        <end position="56"/>
    </location>
</feature>
<dbReference type="AlphaFoldDB" id="A0AAD2K4S3"/>
<protein>
    <submittedName>
        <fullName evidence="2">Uncharacterized protein</fullName>
    </submittedName>
</protein>
<comment type="caution">
    <text evidence="2">The sequence shown here is derived from an EMBL/GenBank/DDBJ whole genome shotgun (WGS) entry which is preliminary data.</text>
</comment>
<dbReference type="EMBL" id="CAVNYO010000424">
    <property type="protein sequence ID" value="CAK5278680.1"/>
    <property type="molecule type" value="Genomic_DNA"/>
</dbReference>